<dbReference type="KEGG" id="aht:ANTHELSMS3_03842"/>
<protein>
    <submittedName>
        <fullName evidence="1">Uncharacterized protein</fullName>
    </submittedName>
</protein>
<sequence length="293" mass="34021">MFCPEGFVPMSSIFGNMSLDFKDFREAAVSWVGQIEEPGCVPDRFFVVGPMDWAEFSVFGAFSRELFLASPNGQLMRFELASIRTIFDFIEFNVLDAFSYEDFPSGILKQQQLFDLPPQDFRHQYKLACSKGPAHPWTFAHERGLDTMHFIISMWHERQAYTVNLDAFRYFQSKNAVELADLEGIYRLLKNFEGWSFCVRENDVERGMKQIPQRYAGSDEQSLAPSNVAAEARATKFLLEFLNGDEWRGTQDELREKLPVRLGSRAWRRVLDEVRRHYPEISTPGRRPKKSQP</sequence>
<evidence type="ECO:0000313" key="2">
    <source>
        <dbReference type="Proteomes" id="UP000203589"/>
    </source>
</evidence>
<accession>A0A222E906</accession>
<dbReference type="EMBL" id="CP022540">
    <property type="protein sequence ID" value="ASP22461.1"/>
    <property type="molecule type" value="Genomic_DNA"/>
</dbReference>
<dbReference type="Proteomes" id="UP000203589">
    <property type="component" value="Chromosome"/>
</dbReference>
<name>A0A222E906_9RHOB</name>
<keyword evidence="2" id="KW-1185">Reference proteome</keyword>
<evidence type="ECO:0000313" key="1">
    <source>
        <dbReference type="EMBL" id="ASP22461.1"/>
    </source>
</evidence>
<organism evidence="1 2">
    <name type="scientific">Antarctobacter heliothermus</name>
    <dbReference type="NCBI Taxonomy" id="74033"/>
    <lineage>
        <taxon>Bacteria</taxon>
        <taxon>Pseudomonadati</taxon>
        <taxon>Pseudomonadota</taxon>
        <taxon>Alphaproteobacteria</taxon>
        <taxon>Rhodobacterales</taxon>
        <taxon>Roseobacteraceae</taxon>
        <taxon>Antarctobacter</taxon>
    </lineage>
</organism>
<reference evidence="1 2" key="1">
    <citation type="submission" date="2017-07" db="EMBL/GenBank/DDBJ databases">
        <title>Genome Sequence of Antarctobacter heliothermus Strain SMS3 Isolated from a culture of the Diatom Skeletonema marinoi.</title>
        <authorList>
            <person name="Topel M."/>
            <person name="Pinder M.I.M."/>
            <person name="Johansson O.N."/>
            <person name="Kourtchenko O."/>
            <person name="Godhe A."/>
            <person name="Clarke A.K."/>
        </authorList>
    </citation>
    <scope>NUCLEOTIDE SEQUENCE [LARGE SCALE GENOMIC DNA]</scope>
    <source>
        <strain evidence="1 2">SMS3</strain>
    </source>
</reference>
<dbReference type="OrthoDB" id="7776640at2"/>
<dbReference type="RefSeq" id="WP_094036240.1">
    <property type="nucleotide sequence ID" value="NZ_CP022540.1"/>
</dbReference>
<proteinExistence type="predicted"/>
<dbReference type="AlphaFoldDB" id="A0A222E906"/>
<gene>
    <name evidence="1" type="ORF">ANTHELSMS3_03842</name>
</gene>